<keyword evidence="7" id="KW-0805">Transcription regulation</keyword>
<comment type="caution">
    <text evidence="14">The sequence shown here is derived from an EMBL/GenBank/DDBJ whole genome shotgun (WGS) entry which is preliminary data.</text>
</comment>
<dbReference type="GO" id="GO:0000978">
    <property type="term" value="F:RNA polymerase II cis-regulatory region sequence-specific DNA binding"/>
    <property type="evidence" value="ECO:0007669"/>
    <property type="project" value="TreeGrafter"/>
</dbReference>
<dbReference type="GO" id="GO:0000981">
    <property type="term" value="F:DNA-binding transcription factor activity, RNA polymerase II-specific"/>
    <property type="evidence" value="ECO:0007669"/>
    <property type="project" value="TreeGrafter"/>
</dbReference>
<dbReference type="InterPro" id="IPR013087">
    <property type="entry name" value="Znf_C2H2_type"/>
</dbReference>
<evidence type="ECO:0000256" key="2">
    <source>
        <dbReference type="ARBA" id="ARBA00022491"/>
    </source>
</evidence>
<evidence type="ECO:0000256" key="10">
    <source>
        <dbReference type="ARBA" id="ARBA00023242"/>
    </source>
</evidence>
<dbReference type="Gene3D" id="3.30.160.60">
    <property type="entry name" value="Classic Zinc Finger"/>
    <property type="match status" value="3"/>
</dbReference>
<accession>A0A9D3T4V1</accession>
<keyword evidence="15" id="KW-1185">Reference proteome</keyword>
<dbReference type="SMART" id="SM00355">
    <property type="entry name" value="ZnF_C2H2"/>
    <property type="match status" value="3"/>
</dbReference>
<feature type="domain" description="C2H2-type" evidence="13">
    <location>
        <begin position="131"/>
        <end position="160"/>
    </location>
</feature>
<proteinExistence type="predicted"/>
<evidence type="ECO:0000256" key="1">
    <source>
        <dbReference type="ARBA" id="ARBA00004123"/>
    </source>
</evidence>
<protein>
    <recommendedName>
        <fullName evidence="13">C2H2-type domain-containing protein</fullName>
    </recommendedName>
</protein>
<feature type="domain" description="C2H2-type" evidence="13">
    <location>
        <begin position="101"/>
        <end position="130"/>
    </location>
</feature>
<keyword evidence="8" id="KW-0238">DNA-binding</keyword>
<evidence type="ECO:0000256" key="5">
    <source>
        <dbReference type="ARBA" id="ARBA00022771"/>
    </source>
</evidence>
<keyword evidence="9" id="KW-0804">Transcription</keyword>
<dbReference type="PROSITE" id="PS00028">
    <property type="entry name" value="ZINC_FINGER_C2H2_1"/>
    <property type="match status" value="3"/>
</dbReference>
<keyword evidence="2" id="KW-0678">Repressor</keyword>
<dbReference type="GO" id="GO:0008270">
    <property type="term" value="F:zinc ion binding"/>
    <property type="evidence" value="ECO:0007669"/>
    <property type="project" value="UniProtKB-KW"/>
</dbReference>
<evidence type="ECO:0000313" key="15">
    <source>
        <dbReference type="Proteomes" id="UP001046870"/>
    </source>
</evidence>
<gene>
    <name evidence="14" type="ORF">MATL_G00193540</name>
</gene>
<dbReference type="PANTHER" id="PTHR23235:SF120">
    <property type="entry name" value="KRUPPEL-LIKE FACTOR 15"/>
    <property type="match status" value="1"/>
</dbReference>
<evidence type="ECO:0000256" key="6">
    <source>
        <dbReference type="ARBA" id="ARBA00022833"/>
    </source>
</evidence>
<evidence type="ECO:0000256" key="7">
    <source>
        <dbReference type="ARBA" id="ARBA00023015"/>
    </source>
</evidence>
<keyword evidence="6" id="KW-0862">Zinc</keyword>
<evidence type="ECO:0000256" key="9">
    <source>
        <dbReference type="ARBA" id="ARBA00023163"/>
    </source>
</evidence>
<keyword evidence="3" id="KW-0479">Metal-binding</keyword>
<feature type="compositionally biased region" description="Basic and acidic residues" evidence="12">
    <location>
        <begin position="26"/>
        <end position="49"/>
    </location>
</feature>
<dbReference type="SUPFAM" id="SSF57667">
    <property type="entry name" value="beta-beta-alpha zinc fingers"/>
    <property type="match status" value="2"/>
</dbReference>
<dbReference type="AlphaFoldDB" id="A0A9D3T4V1"/>
<dbReference type="EMBL" id="JAFDVH010000017">
    <property type="protein sequence ID" value="KAG7461661.1"/>
    <property type="molecule type" value="Genomic_DNA"/>
</dbReference>
<evidence type="ECO:0000256" key="8">
    <source>
        <dbReference type="ARBA" id="ARBA00023125"/>
    </source>
</evidence>
<dbReference type="Proteomes" id="UP001046870">
    <property type="component" value="Chromosome 17"/>
</dbReference>
<organism evidence="14 15">
    <name type="scientific">Megalops atlanticus</name>
    <name type="common">Tarpon</name>
    <name type="synonym">Clupea gigantea</name>
    <dbReference type="NCBI Taxonomy" id="7932"/>
    <lineage>
        <taxon>Eukaryota</taxon>
        <taxon>Metazoa</taxon>
        <taxon>Chordata</taxon>
        <taxon>Craniata</taxon>
        <taxon>Vertebrata</taxon>
        <taxon>Euteleostomi</taxon>
        <taxon>Actinopterygii</taxon>
        <taxon>Neopterygii</taxon>
        <taxon>Teleostei</taxon>
        <taxon>Elopiformes</taxon>
        <taxon>Megalopidae</taxon>
        <taxon>Megalops</taxon>
    </lineage>
</organism>
<evidence type="ECO:0000259" key="13">
    <source>
        <dbReference type="PROSITE" id="PS50157"/>
    </source>
</evidence>
<dbReference type="OrthoDB" id="4748970at2759"/>
<dbReference type="FunFam" id="3.30.160.60:FF:000563">
    <property type="entry name" value="Krueppel-like factor 8"/>
    <property type="match status" value="1"/>
</dbReference>
<sequence length="186" mass="21056">MVSPASRDDVQGLPPHAQASALKSTELYHHESHEQLKPIKLEPPAEHAQDPGSEEVSSSGGGPAPLPLVRSESTSPTVIMSPPRKIFSCSMDLDMKKRRIHRCDYGNCNKVYTKSSHLKAHRRTHTGEKPYHCSWDGCTWKFARSDELTRHFRKHTGIKPFQCSDCDRSFSRSDHLALHKKRHLLV</sequence>
<keyword evidence="5 11" id="KW-0863">Zinc-finger</keyword>
<dbReference type="PANTHER" id="PTHR23235">
    <property type="entry name" value="KRUEPPEL-LIKE TRANSCRIPTION FACTOR"/>
    <property type="match status" value="1"/>
</dbReference>
<evidence type="ECO:0000256" key="12">
    <source>
        <dbReference type="SAM" id="MobiDB-lite"/>
    </source>
</evidence>
<dbReference type="InterPro" id="IPR036236">
    <property type="entry name" value="Znf_C2H2_sf"/>
</dbReference>
<dbReference type="FunFam" id="3.30.160.60:FF:000018">
    <property type="entry name" value="Krueppel-like factor 15"/>
    <property type="match status" value="1"/>
</dbReference>
<evidence type="ECO:0000313" key="14">
    <source>
        <dbReference type="EMBL" id="KAG7461661.1"/>
    </source>
</evidence>
<keyword evidence="4" id="KW-0677">Repeat</keyword>
<name>A0A9D3T4V1_MEGAT</name>
<dbReference type="GO" id="GO:0005634">
    <property type="term" value="C:nucleus"/>
    <property type="evidence" value="ECO:0007669"/>
    <property type="project" value="UniProtKB-SubCell"/>
</dbReference>
<comment type="subcellular location">
    <subcellularLocation>
        <location evidence="1">Nucleus</location>
    </subcellularLocation>
</comment>
<feature type="region of interest" description="Disordered" evidence="12">
    <location>
        <begin position="1"/>
        <end position="79"/>
    </location>
</feature>
<dbReference type="PROSITE" id="PS50157">
    <property type="entry name" value="ZINC_FINGER_C2H2_2"/>
    <property type="match status" value="3"/>
</dbReference>
<dbReference type="FunFam" id="3.30.160.60:FF:000021">
    <property type="entry name" value="Basic krueppel-like factor 3"/>
    <property type="match status" value="1"/>
</dbReference>
<dbReference type="Pfam" id="PF00096">
    <property type="entry name" value="zf-C2H2"/>
    <property type="match status" value="3"/>
</dbReference>
<evidence type="ECO:0000256" key="4">
    <source>
        <dbReference type="ARBA" id="ARBA00022737"/>
    </source>
</evidence>
<reference evidence="14" key="1">
    <citation type="submission" date="2021-01" db="EMBL/GenBank/DDBJ databases">
        <authorList>
            <person name="Zahm M."/>
            <person name="Roques C."/>
            <person name="Cabau C."/>
            <person name="Klopp C."/>
            <person name="Donnadieu C."/>
            <person name="Jouanno E."/>
            <person name="Lampietro C."/>
            <person name="Louis A."/>
            <person name="Herpin A."/>
            <person name="Echchiki A."/>
            <person name="Berthelot C."/>
            <person name="Parey E."/>
            <person name="Roest-Crollius H."/>
            <person name="Braasch I."/>
            <person name="Postlethwait J."/>
            <person name="Bobe J."/>
            <person name="Montfort J."/>
            <person name="Bouchez O."/>
            <person name="Begum T."/>
            <person name="Mejri S."/>
            <person name="Adams A."/>
            <person name="Chen W.-J."/>
            <person name="Guiguen Y."/>
        </authorList>
    </citation>
    <scope>NUCLEOTIDE SEQUENCE</scope>
    <source>
        <strain evidence="14">YG-15Mar2019-1</strain>
        <tissue evidence="14">Brain</tissue>
    </source>
</reference>
<evidence type="ECO:0000256" key="11">
    <source>
        <dbReference type="PROSITE-ProRule" id="PRU00042"/>
    </source>
</evidence>
<keyword evidence="10" id="KW-0539">Nucleus</keyword>
<feature type="compositionally biased region" description="Basic and acidic residues" evidence="12">
    <location>
        <begin position="1"/>
        <end position="10"/>
    </location>
</feature>
<feature type="domain" description="C2H2-type" evidence="13">
    <location>
        <begin position="161"/>
        <end position="183"/>
    </location>
</feature>
<evidence type="ECO:0000256" key="3">
    <source>
        <dbReference type="ARBA" id="ARBA00022723"/>
    </source>
</evidence>